<evidence type="ECO:0000256" key="2">
    <source>
        <dbReference type="ARBA" id="ARBA00022494"/>
    </source>
</evidence>
<dbReference type="InterPro" id="IPR036001">
    <property type="entry name" value="PS_II_antenna-like_sf"/>
</dbReference>
<evidence type="ECO:0000256" key="5">
    <source>
        <dbReference type="ARBA" id="ARBA00022692"/>
    </source>
</evidence>
<evidence type="ECO:0000256" key="9">
    <source>
        <dbReference type="ARBA" id="ARBA00023276"/>
    </source>
</evidence>
<dbReference type="EMBL" id="JAWPEI010000006">
    <property type="protein sequence ID" value="KAK4723854.1"/>
    <property type="molecule type" value="Genomic_DNA"/>
</dbReference>
<evidence type="ECO:0000256" key="6">
    <source>
        <dbReference type="ARBA" id="ARBA00022989"/>
    </source>
</evidence>
<dbReference type="GO" id="GO:0016168">
    <property type="term" value="F:chlorophyll binding"/>
    <property type="evidence" value="ECO:0007669"/>
    <property type="project" value="UniProtKB-KW"/>
</dbReference>
<comment type="subcellular location">
    <subcellularLocation>
        <location evidence="1">Membrane</location>
        <topology evidence="1">Multi-pass membrane protein</topology>
    </subcellularLocation>
</comment>
<keyword evidence="7" id="KW-0157">Chromophore</keyword>
<organism evidence="11 12">
    <name type="scientific">Solanum pinnatisectum</name>
    <name type="common">tansyleaf nightshade</name>
    <dbReference type="NCBI Taxonomy" id="50273"/>
    <lineage>
        <taxon>Eukaryota</taxon>
        <taxon>Viridiplantae</taxon>
        <taxon>Streptophyta</taxon>
        <taxon>Embryophyta</taxon>
        <taxon>Tracheophyta</taxon>
        <taxon>Spermatophyta</taxon>
        <taxon>Magnoliopsida</taxon>
        <taxon>eudicotyledons</taxon>
        <taxon>Gunneridae</taxon>
        <taxon>Pentapetalae</taxon>
        <taxon>asterids</taxon>
        <taxon>lamiids</taxon>
        <taxon>Solanales</taxon>
        <taxon>Solanaceae</taxon>
        <taxon>Solanoideae</taxon>
        <taxon>Solaneae</taxon>
        <taxon>Solanum</taxon>
    </lineage>
</organism>
<keyword evidence="6 10" id="KW-1133">Transmembrane helix</keyword>
<keyword evidence="8 10" id="KW-0472">Membrane</keyword>
<reference evidence="11 12" key="1">
    <citation type="submission" date="2023-10" db="EMBL/GenBank/DDBJ databases">
        <title>Genome-Wide Identification Analysis in wild type Solanum Pinnatisectum Reveals Some Genes Defensing Phytophthora Infestans.</title>
        <authorList>
            <person name="Sun C."/>
        </authorList>
    </citation>
    <scope>NUCLEOTIDE SEQUENCE [LARGE SCALE GENOMIC DNA]</scope>
    <source>
        <strain evidence="11">LQN</strain>
        <tissue evidence="11">Leaf</tissue>
    </source>
</reference>
<keyword evidence="9" id="KW-0604">Photosystem II</keyword>
<evidence type="ECO:0000256" key="4">
    <source>
        <dbReference type="ARBA" id="ARBA00022640"/>
    </source>
</evidence>
<evidence type="ECO:0000256" key="7">
    <source>
        <dbReference type="ARBA" id="ARBA00022991"/>
    </source>
</evidence>
<gene>
    <name evidence="11" type="ORF">R3W88_026633</name>
</gene>
<proteinExistence type="predicted"/>
<keyword evidence="5 10" id="KW-0812">Transmembrane</keyword>
<comment type="caution">
    <text evidence="11">The sequence shown here is derived from an EMBL/GenBank/DDBJ whole genome shotgun (WGS) entry which is preliminary data.</text>
</comment>
<dbReference type="AlphaFoldDB" id="A0AAV9LES3"/>
<dbReference type="SUPFAM" id="SSF161077">
    <property type="entry name" value="Photosystem II antenna protein-like"/>
    <property type="match status" value="1"/>
</dbReference>
<evidence type="ECO:0008006" key="13">
    <source>
        <dbReference type="Google" id="ProtNLM"/>
    </source>
</evidence>
<keyword evidence="2" id="KW-0148">Chlorophyll</keyword>
<keyword evidence="4" id="KW-0934">Plastid</keyword>
<feature type="transmembrane region" description="Helical" evidence="10">
    <location>
        <begin position="51"/>
        <end position="73"/>
    </location>
</feature>
<evidence type="ECO:0000256" key="10">
    <source>
        <dbReference type="SAM" id="Phobius"/>
    </source>
</evidence>
<evidence type="ECO:0000313" key="12">
    <source>
        <dbReference type="Proteomes" id="UP001311915"/>
    </source>
</evidence>
<dbReference type="GO" id="GO:0009767">
    <property type="term" value="P:photosynthetic electron transport chain"/>
    <property type="evidence" value="ECO:0007669"/>
    <property type="project" value="InterPro"/>
</dbReference>
<keyword evidence="3" id="KW-0602">Photosynthesis</keyword>
<sequence>MHTALVVGWAGSMALYELAIFDPSDHVLDPIGWSIIEGTVMNPGIWSYEGVAGAHIMFSSICFLAVIWPWVYWDVETFCDECIGKPSLDCQRSFGIHLFLSRVSCFGFGAFHVTDLYGPEICVSDSYGLTRKEQFVNPVWSM</sequence>
<evidence type="ECO:0000313" key="11">
    <source>
        <dbReference type="EMBL" id="KAK4723854.1"/>
    </source>
</evidence>
<protein>
    <recommendedName>
        <fullName evidence="13">Photosystem II CP47 chlorophyll apoprotein</fullName>
    </recommendedName>
</protein>
<dbReference type="Proteomes" id="UP001311915">
    <property type="component" value="Unassembled WGS sequence"/>
</dbReference>
<name>A0AAV9LES3_9SOLN</name>
<dbReference type="InterPro" id="IPR000932">
    <property type="entry name" value="PS_antenna-like"/>
</dbReference>
<evidence type="ECO:0000256" key="1">
    <source>
        <dbReference type="ARBA" id="ARBA00004141"/>
    </source>
</evidence>
<evidence type="ECO:0000256" key="3">
    <source>
        <dbReference type="ARBA" id="ARBA00022531"/>
    </source>
</evidence>
<keyword evidence="12" id="KW-1185">Reference proteome</keyword>
<dbReference type="Pfam" id="PF00421">
    <property type="entry name" value="PSII"/>
    <property type="match status" value="2"/>
</dbReference>
<dbReference type="GO" id="GO:0009523">
    <property type="term" value="C:photosystem II"/>
    <property type="evidence" value="ECO:0007669"/>
    <property type="project" value="UniProtKB-KW"/>
</dbReference>
<evidence type="ECO:0000256" key="8">
    <source>
        <dbReference type="ARBA" id="ARBA00023136"/>
    </source>
</evidence>
<accession>A0AAV9LES3</accession>